<dbReference type="AlphaFoldDB" id="A0A238BHY5"/>
<dbReference type="EMBL" id="KZ271552">
    <property type="protein sequence ID" value="OZC04981.1"/>
    <property type="molecule type" value="Genomic_DNA"/>
</dbReference>
<accession>A0A238BHY5</accession>
<feature type="non-terminal residue" evidence="1">
    <location>
        <position position="1"/>
    </location>
</feature>
<dbReference type="GO" id="GO:0030431">
    <property type="term" value="P:sleep"/>
    <property type="evidence" value="ECO:0007669"/>
    <property type="project" value="InterPro"/>
</dbReference>
<keyword evidence="2" id="KW-1185">Reference proteome</keyword>
<dbReference type="OrthoDB" id="5858637at2759"/>
<dbReference type="Proteomes" id="UP000242913">
    <property type="component" value="Unassembled WGS sequence"/>
</dbReference>
<protein>
    <submittedName>
        <fullName evidence="1">Uncharacterized protein</fullName>
    </submittedName>
</protein>
<name>A0A238BHY5_9BILA</name>
<sequence length="193" mass="21891">LFIFTAYGCYYCISYAHLLTPNLRYQLGAQTDIFHWPADASSPNCSNPSLTTNCHLLHVQICTKFPLCITLSPYIPNVSFVVRGCMEQILVAKLRIDEKFQKQGCYIVRSKRIYSTLAPLDYIICICSTEYCNSGMQNPFVYTNHSESDSFDLVPIIEAEQLAKEINDAKNNDLADSLPLIALILFFKLFCSM</sequence>
<evidence type="ECO:0000313" key="1">
    <source>
        <dbReference type="EMBL" id="OZC04981.1"/>
    </source>
</evidence>
<reference evidence="1 2" key="1">
    <citation type="submission" date="2015-12" db="EMBL/GenBank/DDBJ databases">
        <title>Draft genome of the nematode, Onchocerca flexuosa.</title>
        <authorList>
            <person name="Mitreva M."/>
        </authorList>
    </citation>
    <scope>NUCLEOTIDE SEQUENCE [LARGE SCALE GENOMIC DNA]</scope>
    <source>
        <strain evidence="1">Red Deer</strain>
    </source>
</reference>
<organism evidence="1 2">
    <name type="scientific">Onchocerca flexuosa</name>
    <dbReference type="NCBI Taxonomy" id="387005"/>
    <lineage>
        <taxon>Eukaryota</taxon>
        <taxon>Metazoa</taxon>
        <taxon>Ecdysozoa</taxon>
        <taxon>Nematoda</taxon>
        <taxon>Chromadorea</taxon>
        <taxon>Rhabditida</taxon>
        <taxon>Spirurina</taxon>
        <taxon>Spiruromorpha</taxon>
        <taxon>Filarioidea</taxon>
        <taxon>Onchocercidae</taxon>
        <taxon>Onchocerca</taxon>
    </lineage>
</organism>
<dbReference type="GO" id="GO:0032222">
    <property type="term" value="P:regulation of synaptic transmission, cholinergic"/>
    <property type="evidence" value="ECO:0007669"/>
    <property type="project" value="InterPro"/>
</dbReference>
<evidence type="ECO:0000313" key="2">
    <source>
        <dbReference type="Proteomes" id="UP000242913"/>
    </source>
</evidence>
<gene>
    <name evidence="1" type="ORF">X798_08058</name>
</gene>
<proteinExistence type="predicted"/>